<name>A0A833UU17_ACIBZ</name>
<dbReference type="Proteomes" id="UP000490535">
    <property type="component" value="Unassembled WGS sequence"/>
</dbReference>
<sequence length="102" mass="11741">MHKCIFINLPQAYMHAQYLHAKMQVLLKTRPHVDYGDLKMVQSVRLNDQEQEALRKKAVELNKILIQKGQQPIRDSELVHILIEQGIEFIEVGASGNVIIPK</sequence>
<dbReference type="EMBL" id="WNDP01000005">
    <property type="protein sequence ID" value="KAF1027930.1"/>
    <property type="molecule type" value="Genomic_DNA"/>
</dbReference>
<accession>A0A833UU17</accession>
<comment type="caution">
    <text evidence="1">The sequence shown here is derived from an EMBL/GenBank/DDBJ whole genome shotgun (WGS) entry which is preliminary data.</text>
</comment>
<dbReference type="AlphaFoldDB" id="A0A833UU17"/>
<reference evidence="2" key="1">
    <citation type="journal article" date="2020" name="MBio">
        <title>Horizontal gene transfer to a defensive symbiont with a reduced genome amongst a multipartite beetle microbiome.</title>
        <authorList>
            <person name="Waterworth S.C."/>
            <person name="Florez L.V."/>
            <person name="Rees E.R."/>
            <person name="Hertweck C."/>
            <person name="Kaltenpoth M."/>
            <person name="Kwan J.C."/>
        </authorList>
    </citation>
    <scope>NUCLEOTIDE SEQUENCE [LARGE SCALE GENOMIC DNA]</scope>
</reference>
<organism evidence="1 2">
    <name type="scientific">Acinetobacter bereziniae</name>
    <name type="common">Acinetobacter genomosp. 10</name>
    <dbReference type="NCBI Taxonomy" id="106648"/>
    <lineage>
        <taxon>Bacteria</taxon>
        <taxon>Pseudomonadati</taxon>
        <taxon>Pseudomonadota</taxon>
        <taxon>Gammaproteobacteria</taxon>
        <taxon>Moraxellales</taxon>
        <taxon>Moraxellaceae</taxon>
        <taxon>Acinetobacter</taxon>
    </lineage>
</organism>
<evidence type="ECO:0000313" key="1">
    <source>
        <dbReference type="EMBL" id="KAF1027930.1"/>
    </source>
</evidence>
<proteinExistence type="predicted"/>
<evidence type="ECO:0000313" key="2">
    <source>
        <dbReference type="Proteomes" id="UP000490535"/>
    </source>
</evidence>
<gene>
    <name evidence="1" type="ORF">GAK29_00406</name>
</gene>
<protein>
    <submittedName>
        <fullName evidence="1">Uncharacterized protein</fullName>
    </submittedName>
</protein>